<dbReference type="EMBL" id="AMEZ01000037">
    <property type="protein sequence ID" value="EKY27336.1"/>
    <property type="molecule type" value="Genomic_DNA"/>
</dbReference>
<evidence type="ECO:0000313" key="1">
    <source>
        <dbReference type="EMBL" id="EKY27336.1"/>
    </source>
</evidence>
<gene>
    <name evidence="1" type="ORF">HMPREF0216_01457</name>
</gene>
<proteinExistence type="predicted"/>
<protein>
    <submittedName>
        <fullName evidence="1">Uncharacterized protein</fullName>
    </submittedName>
</protein>
<dbReference type="HOGENOM" id="CLU_1774144_0_0_9"/>
<reference evidence="1 2" key="1">
    <citation type="submission" date="2012-05" db="EMBL/GenBank/DDBJ databases">
        <authorList>
            <person name="Weinstock G."/>
            <person name="Sodergren E."/>
            <person name="Lobos E.A."/>
            <person name="Fulton L."/>
            <person name="Fulton R."/>
            <person name="Courtney L."/>
            <person name="Fronick C."/>
            <person name="O'Laughlin M."/>
            <person name="Godfrey J."/>
            <person name="Wilson R.M."/>
            <person name="Miner T."/>
            <person name="Farmer C."/>
            <person name="Delehaunty K."/>
            <person name="Cordes M."/>
            <person name="Minx P."/>
            <person name="Tomlinson C."/>
            <person name="Chen J."/>
            <person name="Wollam A."/>
            <person name="Pepin K.H."/>
            <person name="Bhonagiri V."/>
            <person name="Zhang X."/>
            <person name="Suruliraj S."/>
            <person name="Warren W."/>
            <person name="Mitreva M."/>
            <person name="Mardis E.R."/>
            <person name="Wilson R.K."/>
        </authorList>
    </citation>
    <scope>NUCLEOTIDE SEQUENCE [LARGE SCALE GENOMIC DNA]</scope>
    <source>
        <strain evidence="1 2">DSM 1785</strain>
    </source>
</reference>
<organism evidence="1 2">
    <name type="scientific">Clostridium celatum DSM 1785</name>
    <dbReference type="NCBI Taxonomy" id="545697"/>
    <lineage>
        <taxon>Bacteria</taxon>
        <taxon>Bacillati</taxon>
        <taxon>Bacillota</taxon>
        <taxon>Clostridia</taxon>
        <taxon>Eubacteriales</taxon>
        <taxon>Clostridiaceae</taxon>
        <taxon>Clostridium</taxon>
    </lineage>
</organism>
<keyword evidence="2" id="KW-1185">Reference proteome</keyword>
<name>L1QHD5_9CLOT</name>
<dbReference type="Proteomes" id="UP000010420">
    <property type="component" value="Unassembled WGS sequence"/>
</dbReference>
<comment type="caution">
    <text evidence="1">The sequence shown here is derived from an EMBL/GenBank/DDBJ whole genome shotgun (WGS) entry which is preliminary data.</text>
</comment>
<evidence type="ECO:0000313" key="2">
    <source>
        <dbReference type="Proteomes" id="UP000010420"/>
    </source>
</evidence>
<dbReference type="AlphaFoldDB" id="L1QHD5"/>
<dbReference type="PATRIC" id="fig|545697.3.peg.1436"/>
<dbReference type="OrthoDB" id="257964at2"/>
<dbReference type="RefSeq" id="WP_005212780.1">
    <property type="nucleotide sequence ID" value="NZ_KB291629.1"/>
</dbReference>
<dbReference type="eggNOG" id="COG0433">
    <property type="taxonomic scope" value="Bacteria"/>
</dbReference>
<dbReference type="STRING" id="545697.HMPREF0216_01457"/>
<accession>L1QHD5</accession>
<sequence>MEIITKNKVFNELDKNYRYLNNYMIAMEKALFRDANISITKAKMFSENLTQEVAKLEGLGLLIGMDQNDRLKELKIKTDIDEDGLAIFNKIRRVINMSSIDSRNNSESALILHRCSYDLTCWFVNRYINKEFNMEEYIMPTVNIKS</sequence>